<dbReference type="Proteomes" id="UP001141806">
    <property type="component" value="Unassembled WGS sequence"/>
</dbReference>
<name>A0A9Q0HEX7_9MAGN</name>
<comment type="caution">
    <text evidence="2">The sequence shown here is derived from an EMBL/GenBank/DDBJ whole genome shotgun (WGS) entry which is preliminary data.</text>
</comment>
<dbReference type="AlphaFoldDB" id="A0A9Q0HEX7"/>
<keyword evidence="3" id="KW-1185">Reference proteome</keyword>
<sequence>MFAGGSRPSAPGAGVIRSGSKGYGMGSGGVNLNSIVLWEREVVVPPRSSTVSFGGGQQGLIQQRATELPTAATQLGFSTQAVGVRTVRFRDQVSDGSLSDRIPSQHPTVSQGMQVSPRVNEGFADLLGVGGSVSQAPISHVGDLVNNEGQVENSVSERVESRMQAPTIRWPLILATKDLDSDLILERQPFDLGKFIGLPPMEDIVTDIGKFGNDNVVGSSRESTRTNPAMKKHRWLAREKGKSAERSNDIQSEKMPSVEPDPLGGGVVVWSQTRMEEGDLLQKYYRGSLIHLLY</sequence>
<feature type="compositionally biased region" description="Polar residues" evidence="1">
    <location>
        <begin position="105"/>
        <end position="114"/>
    </location>
</feature>
<evidence type="ECO:0000313" key="3">
    <source>
        <dbReference type="Proteomes" id="UP001141806"/>
    </source>
</evidence>
<evidence type="ECO:0000256" key="1">
    <source>
        <dbReference type="SAM" id="MobiDB-lite"/>
    </source>
</evidence>
<feature type="compositionally biased region" description="Basic and acidic residues" evidence="1">
    <location>
        <begin position="237"/>
        <end position="252"/>
    </location>
</feature>
<accession>A0A9Q0HEX7</accession>
<protein>
    <submittedName>
        <fullName evidence="2">Uncharacterized protein</fullName>
    </submittedName>
</protein>
<gene>
    <name evidence="2" type="ORF">NE237_023354</name>
</gene>
<proteinExistence type="predicted"/>
<dbReference type="EMBL" id="JAMYWD010000008">
    <property type="protein sequence ID" value="KAJ4963415.1"/>
    <property type="molecule type" value="Genomic_DNA"/>
</dbReference>
<organism evidence="2 3">
    <name type="scientific">Protea cynaroides</name>
    <dbReference type="NCBI Taxonomy" id="273540"/>
    <lineage>
        <taxon>Eukaryota</taxon>
        <taxon>Viridiplantae</taxon>
        <taxon>Streptophyta</taxon>
        <taxon>Embryophyta</taxon>
        <taxon>Tracheophyta</taxon>
        <taxon>Spermatophyta</taxon>
        <taxon>Magnoliopsida</taxon>
        <taxon>Proteales</taxon>
        <taxon>Proteaceae</taxon>
        <taxon>Protea</taxon>
    </lineage>
</organism>
<reference evidence="2" key="1">
    <citation type="journal article" date="2023" name="Plant J.">
        <title>The genome of the king protea, Protea cynaroides.</title>
        <authorList>
            <person name="Chang J."/>
            <person name="Duong T.A."/>
            <person name="Schoeman C."/>
            <person name="Ma X."/>
            <person name="Roodt D."/>
            <person name="Barker N."/>
            <person name="Li Z."/>
            <person name="Van de Peer Y."/>
            <person name="Mizrachi E."/>
        </authorList>
    </citation>
    <scope>NUCLEOTIDE SEQUENCE</scope>
    <source>
        <tissue evidence="2">Young leaves</tissue>
    </source>
</reference>
<feature type="region of interest" description="Disordered" evidence="1">
    <location>
        <begin position="237"/>
        <end position="259"/>
    </location>
</feature>
<evidence type="ECO:0000313" key="2">
    <source>
        <dbReference type="EMBL" id="KAJ4963415.1"/>
    </source>
</evidence>
<feature type="region of interest" description="Disordered" evidence="1">
    <location>
        <begin position="95"/>
        <end position="114"/>
    </location>
</feature>